<evidence type="ECO:0000313" key="2">
    <source>
        <dbReference type="EMBL" id="KAF0330574.1"/>
    </source>
</evidence>
<dbReference type="Proteomes" id="UP000434172">
    <property type="component" value="Unassembled WGS sequence"/>
</dbReference>
<comment type="caution">
    <text evidence="2">The sequence shown here is derived from an EMBL/GenBank/DDBJ whole genome shotgun (WGS) entry which is preliminary data.</text>
</comment>
<evidence type="ECO:0008006" key="4">
    <source>
        <dbReference type="Google" id="ProtNLM"/>
    </source>
</evidence>
<feature type="chain" id="PRO_5034937673" description="Secreted protein" evidence="1">
    <location>
        <begin position="24"/>
        <end position="150"/>
    </location>
</feature>
<gene>
    <name evidence="2" type="ORF">GQ607_001978</name>
</gene>
<feature type="signal peptide" evidence="1">
    <location>
        <begin position="1"/>
        <end position="23"/>
    </location>
</feature>
<evidence type="ECO:0000256" key="1">
    <source>
        <dbReference type="SAM" id="SignalP"/>
    </source>
</evidence>
<accession>A0A8H3WPC3</accession>
<organism evidence="2 3">
    <name type="scientific">Colletotrichum asianum</name>
    <dbReference type="NCBI Taxonomy" id="702518"/>
    <lineage>
        <taxon>Eukaryota</taxon>
        <taxon>Fungi</taxon>
        <taxon>Dikarya</taxon>
        <taxon>Ascomycota</taxon>
        <taxon>Pezizomycotina</taxon>
        <taxon>Sordariomycetes</taxon>
        <taxon>Hypocreomycetidae</taxon>
        <taxon>Glomerellales</taxon>
        <taxon>Glomerellaceae</taxon>
        <taxon>Colletotrichum</taxon>
        <taxon>Colletotrichum gloeosporioides species complex</taxon>
    </lineage>
</organism>
<sequence>MLSMFLCILRLLAEFATVHKIAGYDDADRDRCRLVSLRVAGSAGAIVTIASNVPRSSAEAAVAATVWFTMRARPRLSVTGAQAEDASCDTCKIIDTTRALSPLPFPVCSSPCRWRGGELHTRLVLSTESFRVLGFQSPLCFQGLAYDRPT</sequence>
<keyword evidence="3" id="KW-1185">Reference proteome</keyword>
<dbReference type="AlphaFoldDB" id="A0A8H3WPC3"/>
<reference evidence="2 3" key="1">
    <citation type="submission" date="2019-12" db="EMBL/GenBank/DDBJ databases">
        <title>A genome sequence resource for the geographically widespread anthracnose pathogen Colletotrichum asianum.</title>
        <authorList>
            <person name="Meng Y."/>
        </authorList>
    </citation>
    <scope>NUCLEOTIDE SEQUENCE [LARGE SCALE GENOMIC DNA]</scope>
    <source>
        <strain evidence="2 3">ICMP 18580</strain>
    </source>
</reference>
<proteinExistence type="predicted"/>
<keyword evidence="1" id="KW-0732">Signal</keyword>
<dbReference type="OrthoDB" id="10394514at2759"/>
<evidence type="ECO:0000313" key="3">
    <source>
        <dbReference type="Proteomes" id="UP000434172"/>
    </source>
</evidence>
<protein>
    <recommendedName>
        <fullName evidence="4">Secreted protein</fullName>
    </recommendedName>
</protein>
<name>A0A8H3WPC3_9PEZI</name>
<dbReference type="EMBL" id="WOWK01000006">
    <property type="protein sequence ID" value="KAF0330574.1"/>
    <property type="molecule type" value="Genomic_DNA"/>
</dbReference>